<dbReference type="PANTHER" id="PTHR36393">
    <property type="entry name" value="SULFATE ADENYLYLTRANSFERASE SUBUNIT"/>
    <property type="match status" value="1"/>
</dbReference>
<proteinExistence type="predicted"/>
<dbReference type="AlphaFoldDB" id="A0A7J0F0G6"/>
<name>A0A7J0F0G6_9ERIC</name>
<keyword evidence="1" id="KW-0472">Membrane</keyword>
<accession>A0A7J0F0G6</accession>
<evidence type="ECO:0000313" key="3">
    <source>
        <dbReference type="Proteomes" id="UP000585474"/>
    </source>
</evidence>
<dbReference type="PANTHER" id="PTHR36393:SF1">
    <property type="entry name" value="SULFATE ADENYLYLTRANSFERASE SUBUNIT"/>
    <property type="match status" value="1"/>
</dbReference>
<organism evidence="2 3">
    <name type="scientific">Actinidia rufa</name>
    <dbReference type="NCBI Taxonomy" id="165716"/>
    <lineage>
        <taxon>Eukaryota</taxon>
        <taxon>Viridiplantae</taxon>
        <taxon>Streptophyta</taxon>
        <taxon>Embryophyta</taxon>
        <taxon>Tracheophyta</taxon>
        <taxon>Spermatophyta</taxon>
        <taxon>Magnoliopsida</taxon>
        <taxon>eudicotyledons</taxon>
        <taxon>Gunneridae</taxon>
        <taxon>Pentapetalae</taxon>
        <taxon>asterids</taxon>
        <taxon>Ericales</taxon>
        <taxon>Actinidiaceae</taxon>
        <taxon>Actinidia</taxon>
    </lineage>
</organism>
<keyword evidence="1" id="KW-1133">Transmembrane helix</keyword>
<dbReference type="Proteomes" id="UP000585474">
    <property type="component" value="Unassembled WGS sequence"/>
</dbReference>
<feature type="transmembrane region" description="Helical" evidence="1">
    <location>
        <begin position="187"/>
        <end position="214"/>
    </location>
</feature>
<comment type="caution">
    <text evidence="2">The sequence shown here is derived from an EMBL/GenBank/DDBJ whole genome shotgun (WGS) entry which is preliminary data.</text>
</comment>
<keyword evidence="1" id="KW-0812">Transmembrane</keyword>
<keyword evidence="3" id="KW-1185">Reference proteome</keyword>
<gene>
    <name evidence="2" type="ORF">Acr_08g0000750</name>
</gene>
<dbReference type="EMBL" id="BJWL01000008">
    <property type="protein sequence ID" value="GFY91679.1"/>
    <property type="molecule type" value="Genomic_DNA"/>
</dbReference>
<protein>
    <submittedName>
        <fullName evidence="2">Uncharacterized protein</fullName>
    </submittedName>
</protein>
<dbReference type="OrthoDB" id="2017354at2759"/>
<evidence type="ECO:0000313" key="2">
    <source>
        <dbReference type="EMBL" id="GFY91679.1"/>
    </source>
</evidence>
<evidence type="ECO:0000256" key="1">
    <source>
        <dbReference type="SAM" id="Phobius"/>
    </source>
</evidence>
<sequence length="269" mass="30155">MALIQCPNFEVAGLQCQVMAQVLSLTSSPTTAVHCSYSTRLDPTTHRRNLHQSWISKSRNIKCKTRITCLFSDNRKQEHYSVHKFNYAAFVVSLLNVYLARQRRTYVGRTGGFTLQCFWLQEQAKKALDSALGGKKIEFENWNKEIKKREEASGGVDAGGGGWFGSGGWFGGSNGDHFWQEAQQASLAVLGIILMYLIIAKGEVMLAVILNPLLYALRGTRRGLTFITSRISQKLAPSSRASLENIPREEGYTHVSAKERVVRKWGSDY</sequence>
<reference evidence="2 3" key="1">
    <citation type="submission" date="2019-07" db="EMBL/GenBank/DDBJ databases">
        <title>De Novo Assembly of kiwifruit Actinidia rufa.</title>
        <authorList>
            <person name="Sugita-Konishi S."/>
            <person name="Sato K."/>
            <person name="Mori E."/>
            <person name="Abe Y."/>
            <person name="Kisaki G."/>
            <person name="Hamano K."/>
            <person name="Suezawa K."/>
            <person name="Otani M."/>
            <person name="Fukuda T."/>
            <person name="Manabe T."/>
            <person name="Gomi K."/>
            <person name="Tabuchi M."/>
            <person name="Akimitsu K."/>
            <person name="Kataoka I."/>
        </authorList>
    </citation>
    <scope>NUCLEOTIDE SEQUENCE [LARGE SCALE GENOMIC DNA]</scope>
    <source>
        <strain evidence="3">cv. Fuchu</strain>
    </source>
</reference>